<dbReference type="HOGENOM" id="CLU_1659822_0_0_7"/>
<reference evidence="1 2" key="1">
    <citation type="submission" date="2012-06" db="EMBL/GenBank/DDBJ databases">
        <title>Complete sequence of Sulfurospirillum barnesii SES-3.</title>
        <authorList>
            <consortium name="US DOE Joint Genome Institute"/>
            <person name="Lucas S."/>
            <person name="Han J."/>
            <person name="Lapidus A."/>
            <person name="Cheng J.-F."/>
            <person name="Goodwin L."/>
            <person name="Pitluck S."/>
            <person name="Peters L."/>
            <person name="Ovchinnikova G."/>
            <person name="Lu M."/>
            <person name="Detter J.C."/>
            <person name="Han C."/>
            <person name="Tapia R."/>
            <person name="Land M."/>
            <person name="Hauser L."/>
            <person name="Kyrpides N."/>
            <person name="Ivanova N."/>
            <person name="Pagani I."/>
            <person name="Stolz J."/>
            <person name="Arkin A."/>
            <person name="Dehal P."/>
            <person name="Oremland R."/>
            <person name="Saltikov C."/>
            <person name="Basu P."/>
            <person name="Hollibaugh J."/>
            <person name="Newman D."/>
            <person name="Stolyar S."/>
            <person name="Hazen T."/>
            <person name="Woyke T."/>
        </authorList>
    </citation>
    <scope>NUCLEOTIDE SEQUENCE [LARGE SCALE GENOMIC DNA]</scope>
    <source>
        <strain evidence="2">ATCC 700032 / DSM 10660 / SES-3</strain>
    </source>
</reference>
<dbReference type="Proteomes" id="UP000006176">
    <property type="component" value="Chromosome"/>
</dbReference>
<name>I3Y084_SULBS</name>
<gene>
    <name evidence="1" type="ordered locus">Sulba_2338</name>
</gene>
<dbReference type="KEGG" id="sba:Sulba_2338"/>
<evidence type="ECO:0000313" key="1">
    <source>
        <dbReference type="EMBL" id="AFL69608.1"/>
    </source>
</evidence>
<dbReference type="PATRIC" id="fig|760154.4.peg.2336"/>
<organism evidence="1 2">
    <name type="scientific">Sulfurospirillum barnesii (strain ATCC 700032 / DSM 10660 / SES-3)</name>
    <dbReference type="NCBI Taxonomy" id="760154"/>
    <lineage>
        <taxon>Bacteria</taxon>
        <taxon>Pseudomonadati</taxon>
        <taxon>Campylobacterota</taxon>
        <taxon>Epsilonproteobacteria</taxon>
        <taxon>Campylobacterales</taxon>
        <taxon>Sulfurospirillaceae</taxon>
        <taxon>Sulfurospirillum</taxon>
    </lineage>
</organism>
<protein>
    <submittedName>
        <fullName evidence="1">Uncharacterized protein</fullName>
    </submittedName>
</protein>
<dbReference type="EMBL" id="CP003333">
    <property type="protein sequence ID" value="AFL69608.1"/>
    <property type="molecule type" value="Genomic_DNA"/>
</dbReference>
<sequence>MTSESLKVNFMISKEAKQNIERYRKSRRLTNSSLIDKLLQFDSEALQLFISIFKEQQEQENQGLEYLQFNNIEGGIVFTNSMMNNAIHSNLSSLSNTRRKEEKIFSADTVENMSKRELGENLEIMEKAILVIGKSGNDTKDDIKELKLRIEKLEKMITR</sequence>
<keyword evidence="2" id="KW-1185">Reference proteome</keyword>
<dbReference type="RefSeq" id="WP_014770471.1">
    <property type="nucleotide sequence ID" value="NC_018002.1"/>
</dbReference>
<dbReference type="AlphaFoldDB" id="I3Y084"/>
<proteinExistence type="predicted"/>
<accession>I3Y084</accession>
<evidence type="ECO:0000313" key="2">
    <source>
        <dbReference type="Proteomes" id="UP000006176"/>
    </source>
</evidence>
<dbReference type="STRING" id="760154.Sulba_2338"/>